<keyword evidence="4" id="KW-1185">Reference proteome</keyword>
<dbReference type="SUPFAM" id="SSF110836">
    <property type="entry name" value="Hypothetical protein SAV1430"/>
    <property type="match status" value="2"/>
</dbReference>
<evidence type="ECO:0000313" key="4">
    <source>
        <dbReference type="Proteomes" id="UP000276282"/>
    </source>
</evidence>
<dbReference type="AlphaFoldDB" id="A0A495PZV3"/>
<evidence type="ECO:0000313" key="3">
    <source>
        <dbReference type="EMBL" id="RKS55969.1"/>
    </source>
</evidence>
<evidence type="ECO:0000259" key="2">
    <source>
        <dbReference type="SMART" id="SM00932"/>
    </source>
</evidence>
<dbReference type="InterPro" id="IPR036498">
    <property type="entry name" value="Nfu/NifU_N_sf"/>
</dbReference>
<dbReference type="SMART" id="SM00932">
    <property type="entry name" value="Nfu_N"/>
    <property type="match status" value="2"/>
</dbReference>
<dbReference type="PANTHER" id="PTHR11178:SF1">
    <property type="entry name" value="NFU1 IRON-SULFUR CLUSTER SCAFFOLD HOMOLOG, MITOCHONDRIAL"/>
    <property type="match status" value="1"/>
</dbReference>
<dbReference type="Gene3D" id="3.30.300.130">
    <property type="entry name" value="Fe-S cluster assembly (FSCA)"/>
    <property type="match status" value="1"/>
</dbReference>
<feature type="domain" description="Scaffold protein Nfu/NifU N-terminal" evidence="2">
    <location>
        <begin position="112"/>
        <end position="197"/>
    </location>
</feature>
<protein>
    <submittedName>
        <fullName evidence="3">Fe-S cluster biogenesis protein NfuA</fullName>
    </submittedName>
</protein>
<comment type="similarity">
    <text evidence="1">Belongs to the NifU family.</text>
</comment>
<dbReference type="InterPro" id="IPR001075">
    <property type="entry name" value="NIF_FeS_clus_asmbl_NifU_C"/>
</dbReference>
<dbReference type="InterPro" id="IPR034904">
    <property type="entry name" value="FSCA_dom_sf"/>
</dbReference>
<dbReference type="InterPro" id="IPR014824">
    <property type="entry name" value="Nfu/NifU_N"/>
</dbReference>
<reference evidence="3 4" key="1">
    <citation type="submission" date="2018-10" db="EMBL/GenBank/DDBJ databases">
        <title>Genomic Encyclopedia of Archaeal and Bacterial Type Strains, Phase II (KMG-II): from individual species to whole genera.</title>
        <authorList>
            <person name="Goeker M."/>
        </authorList>
    </citation>
    <scope>NUCLEOTIDE SEQUENCE [LARGE SCALE GENOMIC DNA]</scope>
    <source>
        <strain evidence="3 4">DSM 19839</strain>
    </source>
</reference>
<dbReference type="SUPFAM" id="SSF117916">
    <property type="entry name" value="Fe-S cluster assembly (FSCA) domain-like"/>
    <property type="match status" value="1"/>
</dbReference>
<dbReference type="GO" id="GO:0016226">
    <property type="term" value="P:iron-sulfur cluster assembly"/>
    <property type="evidence" value="ECO:0007669"/>
    <property type="project" value="InterPro"/>
</dbReference>
<dbReference type="Proteomes" id="UP000276282">
    <property type="component" value="Unassembled WGS sequence"/>
</dbReference>
<dbReference type="EMBL" id="RBLG01000001">
    <property type="protein sequence ID" value="RKS55969.1"/>
    <property type="molecule type" value="Genomic_DNA"/>
</dbReference>
<dbReference type="GO" id="GO:0005506">
    <property type="term" value="F:iron ion binding"/>
    <property type="evidence" value="ECO:0007669"/>
    <property type="project" value="InterPro"/>
</dbReference>
<gene>
    <name evidence="3" type="ORF">BC962_0944</name>
</gene>
<sequence>MNTYTINIEPTSNSAILKFETNQFLTRHESFEFGNIEEAQKSPLAQQLFHLPFVKTVFIAQNFIAIEKYNIIEWADVQEEVSEQLLDYLNNDGIIIKEEDTATPSKKVPVTVYAETTPNPSVMRFVANKKLVIAPTEFKNIDATANAPIARELFNFPFVKEIFIDENYISINKFDIANWDEIAMELREFITKYIQAGKDIVLKETLKTGTETENVEKQTNAPTSTENLDPVSKQVIDILEEYIKPAVASDGGNIMFDSYNEETKTVKVILQGACSGCPSSTATLKNGIETMMRDMLKGQVEYVEAVNG</sequence>
<dbReference type="GO" id="GO:0051536">
    <property type="term" value="F:iron-sulfur cluster binding"/>
    <property type="evidence" value="ECO:0007669"/>
    <property type="project" value="InterPro"/>
</dbReference>
<accession>A0A495PZV3</accession>
<dbReference type="OrthoDB" id="9796965at2"/>
<dbReference type="RefSeq" id="WP_121344712.1">
    <property type="nucleotide sequence ID" value="NZ_RBLG01000001.1"/>
</dbReference>
<feature type="domain" description="Scaffold protein Nfu/NifU N-terminal" evidence="2">
    <location>
        <begin position="6"/>
        <end position="92"/>
    </location>
</feature>
<dbReference type="PANTHER" id="PTHR11178">
    <property type="entry name" value="IRON-SULFUR CLUSTER SCAFFOLD PROTEIN NFU-RELATED"/>
    <property type="match status" value="1"/>
</dbReference>
<comment type="caution">
    <text evidence="3">The sequence shown here is derived from an EMBL/GenBank/DDBJ whole genome shotgun (WGS) entry which is preliminary data.</text>
</comment>
<dbReference type="Pfam" id="PF01106">
    <property type="entry name" value="NifU"/>
    <property type="match status" value="1"/>
</dbReference>
<proteinExistence type="inferred from homology"/>
<evidence type="ECO:0000256" key="1">
    <source>
        <dbReference type="ARBA" id="ARBA00006420"/>
    </source>
</evidence>
<organism evidence="3 4">
    <name type="scientific">Gillisia mitskevichiae</name>
    <dbReference type="NCBI Taxonomy" id="270921"/>
    <lineage>
        <taxon>Bacteria</taxon>
        <taxon>Pseudomonadati</taxon>
        <taxon>Bacteroidota</taxon>
        <taxon>Flavobacteriia</taxon>
        <taxon>Flavobacteriales</taxon>
        <taxon>Flavobacteriaceae</taxon>
        <taxon>Gillisia</taxon>
    </lineage>
</organism>
<dbReference type="Pfam" id="PF08712">
    <property type="entry name" value="Nfu_N"/>
    <property type="match status" value="2"/>
</dbReference>
<name>A0A495PZV3_9FLAO</name>
<dbReference type="Gene3D" id="3.30.1370.70">
    <property type="entry name" value="Scaffold protein Nfu/NifU, N-terminal domain"/>
    <property type="match status" value="2"/>
</dbReference>